<sequence>MVNPNSQIPGPFHQIRRNNFLQDLSHFTLESRNRNLPPILCKDHIQSAIQLMYHLSLSVDCSADPIIYARQPYNGHWIEIWRLWRPFEYSELIDMFKKPV</sequence>
<gene>
    <name evidence="1" type="ORF">XENORESO_006566</name>
</gene>
<evidence type="ECO:0000313" key="1">
    <source>
        <dbReference type="EMBL" id="MEQ2261159.1"/>
    </source>
</evidence>
<protein>
    <submittedName>
        <fullName evidence="1">Uncharacterized protein</fullName>
    </submittedName>
</protein>
<comment type="caution">
    <text evidence="1">The sequence shown here is derived from an EMBL/GenBank/DDBJ whole genome shotgun (WGS) entry which is preliminary data.</text>
</comment>
<accession>A0ABV0VVM1</accession>
<name>A0ABV0VVM1_9TELE</name>
<dbReference type="EMBL" id="JAHRIM010012233">
    <property type="protein sequence ID" value="MEQ2261159.1"/>
    <property type="molecule type" value="Genomic_DNA"/>
</dbReference>
<keyword evidence="2" id="KW-1185">Reference proteome</keyword>
<reference evidence="1 2" key="1">
    <citation type="submission" date="2021-06" db="EMBL/GenBank/DDBJ databases">
        <authorList>
            <person name="Palmer J.M."/>
        </authorList>
    </citation>
    <scope>NUCLEOTIDE SEQUENCE [LARGE SCALE GENOMIC DNA]</scope>
    <source>
        <strain evidence="1 2">XR_2019</strain>
        <tissue evidence="1">Muscle</tissue>
    </source>
</reference>
<organism evidence="1 2">
    <name type="scientific">Xenotaenia resolanae</name>
    <dbReference type="NCBI Taxonomy" id="208358"/>
    <lineage>
        <taxon>Eukaryota</taxon>
        <taxon>Metazoa</taxon>
        <taxon>Chordata</taxon>
        <taxon>Craniata</taxon>
        <taxon>Vertebrata</taxon>
        <taxon>Euteleostomi</taxon>
        <taxon>Actinopterygii</taxon>
        <taxon>Neopterygii</taxon>
        <taxon>Teleostei</taxon>
        <taxon>Neoteleostei</taxon>
        <taxon>Acanthomorphata</taxon>
        <taxon>Ovalentaria</taxon>
        <taxon>Atherinomorphae</taxon>
        <taxon>Cyprinodontiformes</taxon>
        <taxon>Goodeidae</taxon>
        <taxon>Xenotaenia</taxon>
    </lineage>
</organism>
<proteinExistence type="predicted"/>
<dbReference type="Proteomes" id="UP001444071">
    <property type="component" value="Unassembled WGS sequence"/>
</dbReference>
<evidence type="ECO:0000313" key="2">
    <source>
        <dbReference type="Proteomes" id="UP001444071"/>
    </source>
</evidence>